<comment type="caution">
    <text evidence="4">The sequence shown here is derived from an EMBL/GenBank/DDBJ whole genome shotgun (WGS) entry which is preliminary data.</text>
</comment>
<proteinExistence type="predicted"/>
<keyword evidence="1" id="KW-0547">Nucleotide-binding</keyword>
<protein>
    <recommendedName>
        <fullName evidence="3">ABC transporter domain-containing protein</fullName>
    </recommendedName>
</protein>
<dbReference type="InterPro" id="IPR003439">
    <property type="entry name" value="ABC_transporter-like_ATP-bd"/>
</dbReference>
<sequence>MPGVPVLHGISLSVKHGEKVGVVGRTGAGKSTLSLALLRFVEASGGRIVLDGVDISKIGLEDLRRNVTIIPQDPVLFNGTIRFNLDPFNEYPDEIVWDALRRTHLVRENSSHSPRAATSINASEAGIGDAEALAVERM</sequence>
<evidence type="ECO:0000259" key="3">
    <source>
        <dbReference type="Pfam" id="PF00005"/>
    </source>
</evidence>
<dbReference type="InterPro" id="IPR027417">
    <property type="entry name" value="P-loop_NTPase"/>
</dbReference>
<dbReference type="EMBL" id="JANBQD010000455">
    <property type="protein sequence ID" value="KAJ1983456.1"/>
    <property type="molecule type" value="Genomic_DNA"/>
</dbReference>
<keyword evidence="5" id="KW-1185">Reference proteome</keyword>
<evidence type="ECO:0000313" key="5">
    <source>
        <dbReference type="Proteomes" id="UP001151295"/>
    </source>
</evidence>
<reference evidence="4" key="1">
    <citation type="submission" date="2022-07" db="EMBL/GenBank/DDBJ databases">
        <title>Phylogenomic reconstructions and comparative analyses of Kickxellomycotina fungi.</title>
        <authorList>
            <person name="Reynolds N.K."/>
            <person name="Stajich J.E."/>
            <person name="Barry K."/>
            <person name="Grigoriev I.V."/>
            <person name="Crous P."/>
            <person name="Smith M.E."/>
        </authorList>
    </citation>
    <scope>NUCLEOTIDE SEQUENCE</scope>
    <source>
        <strain evidence="4">BCRC 34882</strain>
    </source>
</reference>
<dbReference type="InterPro" id="IPR050173">
    <property type="entry name" value="ABC_transporter_C-like"/>
</dbReference>
<dbReference type="Pfam" id="PF00005">
    <property type="entry name" value="ABC_tran"/>
    <property type="match status" value="1"/>
</dbReference>
<feature type="domain" description="ABC transporter" evidence="3">
    <location>
        <begin position="7"/>
        <end position="107"/>
    </location>
</feature>
<evidence type="ECO:0000256" key="1">
    <source>
        <dbReference type="ARBA" id="ARBA00022741"/>
    </source>
</evidence>
<accession>A0ABQ8PC81</accession>
<dbReference type="SUPFAM" id="SSF52540">
    <property type="entry name" value="P-loop containing nucleoside triphosphate hydrolases"/>
    <property type="match status" value="1"/>
</dbReference>
<dbReference type="Proteomes" id="UP001151295">
    <property type="component" value="Unassembled WGS sequence"/>
</dbReference>
<gene>
    <name evidence="4" type="ORF">EDC05_006605</name>
</gene>
<dbReference type="Gene3D" id="3.40.50.300">
    <property type="entry name" value="P-loop containing nucleotide triphosphate hydrolases"/>
    <property type="match status" value="1"/>
</dbReference>
<dbReference type="PANTHER" id="PTHR24223">
    <property type="entry name" value="ATP-BINDING CASSETTE SUB-FAMILY C"/>
    <property type="match status" value="1"/>
</dbReference>
<name>A0ABQ8PC81_9FUNG</name>
<feature type="non-terminal residue" evidence="4">
    <location>
        <position position="138"/>
    </location>
</feature>
<evidence type="ECO:0000256" key="2">
    <source>
        <dbReference type="ARBA" id="ARBA00022840"/>
    </source>
</evidence>
<keyword evidence="2" id="KW-0067">ATP-binding</keyword>
<evidence type="ECO:0000313" key="4">
    <source>
        <dbReference type="EMBL" id="KAJ1983456.1"/>
    </source>
</evidence>
<organism evidence="4 5">
    <name type="scientific">Coemansia umbellata</name>
    <dbReference type="NCBI Taxonomy" id="1424467"/>
    <lineage>
        <taxon>Eukaryota</taxon>
        <taxon>Fungi</taxon>
        <taxon>Fungi incertae sedis</taxon>
        <taxon>Zoopagomycota</taxon>
        <taxon>Kickxellomycotina</taxon>
        <taxon>Kickxellomycetes</taxon>
        <taxon>Kickxellales</taxon>
        <taxon>Kickxellaceae</taxon>
        <taxon>Coemansia</taxon>
    </lineage>
</organism>